<reference evidence="2" key="1">
    <citation type="submission" date="2023-03" db="UniProtKB">
        <authorList>
            <consortium name="EnsemblPlants"/>
        </authorList>
    </citation>
    <scope>IDENTIFICATION</scope>
</reference>
<organism evidence="2">
    <name type="scientific">Cucumis melo</name>
    <name type="common">Muskmelon</name>
    <dbReference type="NCBI Taxonomy" id="3656"/>
    <lineage>
        <taxon>Eukaryota</taxon>
        <taxon>Viridiplantae</taxon>
        <taxon>Streptophyta</taxon>
        <taxon>Embryophyta</taxon>
        <taxon>Tracheophyta</taxon>
        <taxon>Spermatophyta</taxon>
        <taxon>Magnoliopsida</taxon>
        <taxon>eudicotyledons</taxon>
        <taxon>Gunneridae</taxon>
        <taxon>Pentapetalae</taxon>
        <taxon>rosids</taxon>
        <taxon>fabids</taxon>
        <taxon>Cucurbitales</taxon>
        <taxon>Cucurbitaceae</taxon>
        <taxon>Benincaseae</taxon>
        <taxon>Cucumis</taxon>
    </lineage>
</organism>
<accession>A0A9I9DTH5</accession>
<sequence length="59" mass="6688">MGFFSQMFSCCFFPSRVSADHKDLPGGTSKNPKRSVKKERKEAPIVVSYFPVNSYPSRL</sequence>
<dbReference type="EnsemblPlants" id="MELO3C023522.2.1">
    <property type="protein sequence ID" value="MELO3C023522.2.1"/>
    <property type="gene ID" value="MELO3C023522.2"/>
</dbReference>
<name>A0A9I9DTH5_CUCME</name>
<dbReference type="Gramene" id="MELO3C023522.2.1">
    <property type="protein sequence ID" value="MELO3C023522.2.1"/>
    <property type="gene ID" value="MELO3C023522.2"/>
</dbReference>
<evidence type="ECO:0000256" key="1">
    <source>
        <dbReference type="SAM" id="MobiDB-lite"/>
    </source>
</evidence>
<dbReference type="AlphaFoldDB" id="A0A9I9DTH5"/>
<protein>
    <submittedName>
        <fullName evidence="2">Uncharacterized protein</fullName>
    </submittedName>
</protein>
<proteinExistence type="predicted"/>
<feature type="region of interest" description="Disordered" evidence="1">
    <location>
        <begin position="17"/>
        <end position="40"/>
    </location>
</feature>
<evidence type="ECO:0000313" key="2">
    <source>
        <dbReference type="EnsemblPlants" id="MELO3C023522.2.1"/>
    </source>
</evidence>